<feature type="region of interest" description="Disordered" evidence="1">
    <location>
        <begin position="1255"/>
        <end position="1281"/>
    </location>
</feature>
<name>A0AAU9CX64_9BACT</name>
<evidence type="ECO:0000313" key="3">
    <source>
        <dbReference type="Proteomes" id="UP001348817"/>
    </source>
</evidence>
<gene>
    <name evidence="2" type="ORF">FUAX_24440</name>
</gene>
<dbReference type="EMBL" id="AP025314">
    <property type="protein sequence ID" value="BDD10012.1"/>
    <property type="molecule type" value="Genomic_DNA"/>
</dbReference>
<sequence>MSELSKGYISESNGTMREHRMVRAIAPDYILPDERNLTDFLLYLRVLSENINYYNSKNKIDGDWSFFFKSDSAVLFSEILSTDIKGLENRWAKLSGNLSGDEDEDEKRQRLSELYSFVSELFQLLDRWYLRSRKFKDDYESKLNGGLYNAIKFSLSRTYETFQAQMETLAEQGVLGVKVLSLTSSLNQIWIFSDREVVKSDEEEEPEELDSLLTEFINDLHLIYDELFQTITYTVSTSEKLLVETLSQNGKHSPDIALLITFIKLFSHVKTKLNSFTEKHLEYYYKELLGENLSPSKPDSVHLVMELADQFQTCELPEGLLFPADTNKDGSVNYYQLSRSIELNRVRVEQLKTLFVSKNRNFAFSDNKYRIVSNVYASPIANSIKGEGPAFSDPRRWPTFGEEQYGLSEAERTMSDAELGFIVSSPVLLLQDGVRTVHLRLRFNLRSMSALVDILDDVVTQEGVSVYDAFHKLLGHSLTLYYTSVEGWAKVKKCDIVPPKDWLSGEIGIVFTLSPSDSPLVRLPEDLETDIKLSRPAVKVILGNENAMYPYSFFSDLLVEEITIDVDIKGSKNLLVYNEGGRVDVSKSFYPFGTSPHIDSYMLVGNPELFSKDLNGINLNIKWSNLPSEHGGFETYFKEYGKDVDNDSFKVSVKALSDYKFLPEANDDDLVYGLFETKEDGTLSDTKTLSNISVDKLSIRKNPELDEIPEYTTSTKTGFLKFELIEPSMAFGHEIYPSLYANTVTDSVEKNFKTFFSSKKGRGKMALPKQPFLPYVSDLSLDYSASTTIYFSAQNTLQKTYNKHEQVAHITPFGHQFVFDKGKVSNRHIVPQFTADGYLFIGLSGAGKDQTASIYFELRKRLRSGGNGIRPRLVWQYLDNEDWFDFGQRDIVADSTKGFTTSGIVELRLPKSFGKENTSMPNGLHWIRVVASGDVHTLSDTVLVAAQGVKADWKGTLNGKGNWKEHIKAKTIRSFQTGIPEVRFVEQPFDSFGGKSPESDRDFYARVSERLRHKNRALTGWDFERLVLENFQDISQVRCLTHSTAPSLVGSKQLCMVLFPVVETNDKFYEPRLDFARLETVRKFLSRVSSPFATIRTMNPIFERVKVSCRVVFEDNPGEERQSDGYNISRLNEDIYQYFCPWLYGEREGVGLGGSFELEHLLRYLESLSYVRFVTGFSVIHLYKNEKNETIKKDSATDLGLSKKMKASSPASILMPVARHDIRVIEKTIHELPTASALDNMEFDVDFVVEDREDDDELGIRGKENKPTEDPDEFTQITINV</sequence>
<organism evidence="2 3">
    <name type="scientific">Fulvitalea axinellae</name>
    <dbReference type="NCBI Taxonomy" id="1182444"/>
    <lineage>
        <taxon>Bacteria</taxon>
        <taxon>Pseudomonadati</taxon>
        <taxon>Bacteroidota</taxon>
        <taxon>Cytophagia</taxon>
        <taxon>Cytophagales</taxon>
        <taxon>Persicobacteraceae</taxon>
        <taxon>Fulvitalea</taxon>
    </lineage>
</organism>
<evidence type="ECO:0000313" key="2">
    <source>
        <dbReference type="EMBL" id="BDD10012.1"/>
    </source>
</evidence>
<evidence type="ECO:0000256" key="1">
    <source>
        <dbReference type="SAM" id="MobiDB-lite"/>
    </source>
</evidence>
<dbReference type="Proteomes" id="UP001348817">
    <property type="component" value="Chromosome"/>
</dbReference>
<reference evidence="2 3" key="1">
    <citation type="submission" date="2021-12" db="EMBL/GenBank/DDBJ databases">
        <title>Genome sequencing of bacteria with rrn-lacking chromosome and rrn-plasmid.</title>
        <authorList>
            <person name="Anda M."/>
            <person name="Iwasaki W."/>
        </authorList>
    </citation>
    <scope>NUCLEOTIDE SEQUENCE [LARGE SCALE GENOMIC DNA]</scope>
    <source>
        <strain evidence="2 3">DSM 100852</strain>
    </source>
</reference>
<evidence type="ECO:0008006" key="4">
    <source>
        <dbReference type="Google" id="ProtNLM"/>
    </source>
</evidence>
<keyword evidence="3" id="KW-1185">Reference proteome</keyword>
<accession>A0AAU9CX64</accession>
<protein>
    <recommendedName>
        <fullName evidence="4">Baseplate protein J-like domain-containing protein</fullName>
    </recommendedName>
</protein>
<feature type="compositionally biased region" description="Basic and acidic residues" evidence="1">
    <location>
        <begin position="1258"/>
        <end position="1269"/>
    </location>
</feature>
<dbReference type="KEGG" id="fax:FUAX_24440"/>
<proteinExistence type="predicted"/>